<accession>A0ABR2Q3P4</accession>
<dbReference type="InterPro" id="IPR046796">
    <property type="entry name" value="Transposase_32_dom"/>
</dbReference>
<comment type="caution">
    <text evidence="3">The sequence shown here is derived from an EMBL/GenBank/DDBJ whole genome shotgun (WGS) entry which is preliminary data.</text>
</comment>
<dbReference type="EMBL" id="JBBPBN010000046">
    <property type="protein sequence ID" value="KAK8995293.1"/>
    <property type="molecule type" value="Genomic_DNA"/>
</dbReference>
<feature type="compositionally biased region" description="Low complexity" evidence="1">
    <location>
        <begin position="260"/>
        <end position="275"/>
    </location>
</feature>
<reference evidence="3 4" key="1">
    <citation type="journal article" date="2024" name="G3 (Bethesda)">
        <title>Genome assembly of Hibiscus sabdariffa L. provides insights into metabolisms of medicinal natural products.</title>
        <authorList>
            <person name="Kim T."/>
        </authorList>
    </citation>
    <scope>NUCLEOTIDE SEQUENCE [LARGE SCALE GENOMIC DNA]</scope>
    <source>
        <strain evidence="3">TK-2024</strain>
        <tissue evidence="3">Old leaves</tissue>
    </source>
</reference>
<feature type="compositionally biased region" description="Pro residues" evidence="1">
    <location>
        <begin position="300"/>
        <end position="312"/>
    </location>
</feature>
<feature type="region of interest" description="Disordered" evidence="1">
    <location>
        <begin position="249"/>
        <end position="321"/>
    </location>
</feature>
<evidence type="ECO:0000313" key="3">
    <source>
        <dbReference type="EMBL" id="KAK8995293.1"/>
    </source>
</evidence>
<evidence type="ECO:0000259" key="2">
    <source>
        <dbReference type="Pfam" id="PF20167"/>
    </source>
</evidence>
<feature type="domain" description="Putative plant transposon protein" evidence="2">
    <location>
        <begin position="54"/>
        <end position="214"/>
    </location>
</feature>
<evidence type="ECO:0000256" key="1">
    <source>
        <dbReference type="SAM" id="MobiDB-lite"/>
    </source>
</evidence>
<sequence>MKGNPKKTCPSNCLGRYFARYLFNSCIAQLKRGKTSRPETTGSQIRVCRFLGTREFYAHNASGDKEKVHVRGRIVHADADTINKILDLPEGQPNIYDHINALEDIDFNAIKDVLYQPRTNWNTTGRNPGAISRPNLLPEAKLWNTIVKRNLMPTSHNQTVDCKRLVIIHSIIFSNKFNVGEVIERELSEACKNDKGILTFPCLILALCRQHGVPTYNNDQYTDFRTGWDRKHYLKKMDVADAIPIHVAKPTPAQSKHTKTPAPAANPDTPADSDPATPPTEPQRSPSTVSTDQGSFAATPTPPAPAADPQPSPAHSMEVPSLYIMQLRNQIQQIEAR</sequence>
<keyword evidence="4" id="KW-1185">Reference proteome</keyword>
<proteinExistence type="predicted"/>
<protein>
    <recommendedName>
        <fullName evidence="2">Putative plant transposon protein domain-containing protein</fullName>
    </recommendedName>
</protein>
<organism evidence="3 4">
    <name type="scientific">Hibiscus sabdariffa</name>
    <name type="common">roselle</name>
    <dbReference type="NCBI Taxonomy" id="183260"/>
    <lineage>
        <taxon>Eukaryota</taxon>
        <taxon>Viridiplantae</taxon>
        <taxon>Streptophyta</taxon>
        <taxon>Embryophyta</taxon>
        <taxon>Tracheophyta</taxon>
        <taxon>Spermatophyta</taxon>
        <taxon>Magnoliopsida</taxon>
        <taxon>eudicotyledons</taxon>
        <taxon>Gunneridae</taxon>
        <taxon>Pentapetalae</taxon>
        <taxon>rosids</taxon>
        <taxon>malvids</taxon>
        <taxon>Malvales</taxon>
        <taxon>Malvaceae</taxon>
        <taxon>Malvoideae</taxon>
        <taxon>Hibiscus</taxon>
    </lineage>
</organism>
<name>A0ABR2Q3P4_9ROSI</name>
<gene>
    <name evidence="3" type="ORF">V6N11_069732</name>
</gene>
<feature type="compositionally biased region" description="Polar residues" evidence="1">
    <location>
        <begin position="283"/>
        <end position="296"/>
    </location>
</feature>
<dbReference type="Pfam" id="PF20167">
    <property type="entry name" value="Transposase_32"/>
    <property type="match status" value="1"/>
</dbReference>
<evidence type="ECO:0000313" key="4">
    <source>
        <dbReference type="Proteomes" id="UP001396334"/>
    </source>
</evidence>
<dbReference type="Proteomes" id="UP001396334">
    <property type="component" value="Unassembled WGS sequence"/>
</dbReference>